<organism evidence="16 19">
    <name type="scientific">Pteropus vampyrus</name>
    <name type="common">Large flying fox</name>
    <dbReference type="NCBI Taxonomy" id="132908"/>
    <lineage>
        <taxon>Eukaryota</taxon>
        <taxon>Metazoa</taxon>
        <taxon>Chordata</taxon>
        <taxon>Craniata</taxon>
        <taxon>Vertebrata</taxon>
        <taxon>Euteleostomi</taxon>
        <taxon>Mammalia</taxon>
        <taxon>Eutheria</taxon>
        <taxon>Laurasiatheria</taxon>
        <taxon>Chiroptera</taxon>
        <taxon>Yinpterochiroptera</taxon>
        <taxon>Pteropodoidea</taxon>
        <taxon>Pteropodidae</taxon>
        <taxon>Pteropodinae</taxon>
        <taxon>Pteropus</taxon>
    </lineage>
</organism>
<dbReference type="SMART" id="SM00382">
    <property type="entry name" value="AAA"/>
    <property type="match status" value="1"/>
</dbReference>
<dbReference type="InterPro" id="IPR058766">
    <property type="entry name" value="HHH_XRCC3_RAD51B"/>
</dbReference>
<dbReference type="GeneID" id="105308088"/>
<evidence type="ECO:0000313" key="19">
    <source>
        <dbReference type="RefSeq" id="XP_011382164.1"/>
    </source>
</evidence>
<dbReference type="AlphaFoldDB" id="A0A6P3RJ33"/>
<dbReference type="GO" id="GO:0033063">
    <property type="term" value="C:Rad51B-Rad51C-Rad51D-XRCC2 complex"/>
    <property type="evidence" value="ECO:0007669"/>
    <property type="project" value="InterPro"/>
</dbReference>
<evidence type="ECO:0000313" key="21">
    <source>
        <dbReference type="RefSeq" id="XP_023382664.1"/>
    </source>
</evidence>
<dbReference type="PANTHER" id="PTHR46456">
    <property type="entry name" value="DNA REPAIR PROTEIN RAD51 HOMOLOG 2"/>
    <property type="match status" value="1"/>
</dbReference>
<dbReference type="FunFam" id="3.40.50.300:FF:000806">
    <property type="entry name" value="DNA repair protein RAD51 homolog 2"/>
    <property type="match status" value="1"/>
</dbReference>
<dbReference type="GO" id="GO:0000724">
    <property type="term" value="P:double-strand break repair via homologous recombination"/>
    <property type="evidence" value="ECO:0007669"/>
    <property type="project" value="InterPro"/>
</dbReference>
<evidence type="ECO:0000256" key="12">
    <source>
        <dbReference type="ARBA" id="ARBA00073972"/>
    </source>
</evidence>
<dbReference type="InterPro" id="IPR013632">
    <property type="entry name" value="Rad51_C"/>
</dbReference>
<proteinExistence type="inferred from homology"/>
<evidence type="ECO:0000313" key="16">
    <source>
        <dbReference type="Proteomes" id="UP000515202"/>
    </source>
</evidence>
<evidence type="ECO:0000256" key="3">
    <source>
        <dbReference type="ARBA" id="ARBA00022741"/>
    </source>
</evidence>
<sequence length="384" mass="42155">MGSKKLRRVGLSQELCDRLNRFQVVTCQDFLCLSPLELMKMTGLSYRGVHELVYVVSRACAPQMQTAYGMKTQRSTALLPAFLSTTLSALDEALRGGVACGSLTEIRTRQSLNCLLQSTGLAVCPILLAPTSNVERINLITGPPGCGKTQFCIMMSVLATLPTNMGGLEGAVVYIDTESAFSAERLVEIAESRFPRYFNNEEKLLLTSSKVHLYRELNCDEVLQRIESLEEEIISKGVKLVIIDSVASVVRKEFDTQLEGNMRERNKFLAREAASLKYLAEEFSIPVILTNQITTHLSGALASQADLVSPADDLSLSEGNSGSSCVTAALGNTWSHSVNTRLIFQYLGSERRQILIAKSPLAPCTSFVYTIKKEGLILQGQQRP</sequence>
<dbReference type="GO" id="GO:0140664">
    <property type="term" value="F:ATP-dependent DNA damage sensor activity"/>
    <property type="evidence" value="ECO:0007669"/>
    <property type="project" value="InterPro"/>
</dbReference>
<evidence type="ECO:0000256" key="2">
    <source>
        <dbReference type="ARBA" id="ARBA00007095"/>
    </source>
</evidence>
<comment type="function">
    <text evidence="10">Involved in the homologous recombination repair (HRR) pathway of double-stranded DNA breaks arising during DNA replication or induced by DNA-damaging agents. May promote the assembly of presynaptic RAD51 nucleoprotein filaments. Binds single-stranded DNA and double-stranded DNA and has DNA-dependent ATPase activity. Part of the RAD51 paralog protein complex BCDX2 which acts in the BRCA1-BRCA2-dependent HR pathway. Upon DNA damage, BCDX2 acts downstream of BRCA2 recruitment and upstream of RAD51 recruitment. BCDX2 binds predominantly to the intersection of the four duplex arms of the Holliday junction and to junction of replication forks. The BCDX2 complex was originally reported to bind single-stranded DNA, single-stranded gaps in duplex DNA and specifically to nicks in duplex DNA. The BCDX2 subcomplex RAD51B:RAD51C exhibits single-stranded DNA-dependent ATPase activity suggesting an involvement in early stages of the HR pathway.</text>
</comment>
<dbReference type="PANTHER" id="PTHR46456:SF1">
    <property type="entry name" value="DNA REPAIR PROTEIN RAD51 HOMOLOG 2"/>
    <property type="match status" value="1"/>
</dbReference>
<keyword evidence="6" id="KW-0238">DNA-binding</keyword>
<dbReference type="Pfam" id="PF26169">
    <property type="entry name" value="HHH_XRCC3_RpoA"/>
    <property type="match status" value="1"/>
</dbReference>
<evidence type="ECO:0000256" key="11">
    <source>
        <dbReference type="ARBA" id="ARBA00062240"/>
    </source>
</evidence>
<reference evidence="17 18" key="1">
    <citation type="submission" date="2025-04" db="UniProtKB">
        <authorList>
            <consortium name="RefSeq"/>
        </authorList>
    </citation>
    <scope>IDENTIFICATION</scope>
    <source>
        <tissue evidence="17 18">Kidney</tissue>
    </source>
</reference>
<keyword evidence="16" id="KW-1185">Reference proteome</keyword>
<comment type="subunit">
    <text evidence="11">Part of the BCDX2 complex consisting of RAD51B, RAD51C, RAD51D and XRCC2; the complex has a ring-like structure arranged into a flat disc around a central channel. The BCDX2 subcomplex RAD51B:RAD51C interacts with RAD51. Interacts with SWSAP1; involved in homologous recombination repair. Interacts with HELQ.</text>
</comment>
<dbReference type="GeneID" id="120612774"/>
<dbReference type="GO" id="GO:0003697">
    <property type="term" value="F:single-stranded DNA binding"/>
    <property type="evidence" value="ECO:0007669"/>
    <property type="project" value="TreeGrafter"/>
</dbReference>
<dbReference type="KEGG" id="pvp:105308088"/>
<comment type="similarity">
    <text evidence="2">Belongs to the RecA family. RAD51 subfamily.</text>
</comment>
<dbReference type="RefSeq" id="XP_011382169.1">
    <property type="nucleotide sequence ID" value="XM_011383867.2"/>
</dbReference>
<dbReference type="InterPro" id="IPR030548">
    <property type="entry name" value="RAD51B"/>
</dbReference>
<gene>
    <name evidence="17 18 19 20 21" type="primary">RAD51B</name>
</gene>
<dbReference type="Proteomes" id="UP000515202">
    <property type="component" value="Unplaced"/>
</dbReference>
<comment type="subcellular location">
    <subcellularLocation>
        <location evidence="1">Nucleus</location>
    </subcellularLocation>
</comment>
<evidence type="ECO:0000256" key="4">
    <source>
        <dbReference type="ARBA" id="ARBA00022763"/>
    </source>
</evidence>
<keyword evidence="7" id="KW-0233">DNA recombination</keyword>
<dbReference type="InterPro" id="IPR027417">
    <property type="entry name" value="P-loop_NTPase"/>
</dbReference>
<dbReference type="GO" id="GO:0003690">
    <property type="term" value="F:double-stranded DNA binding"/>
    <property type="evidence" value="ECO:0007669"/>
    <property type="project" value="TreeGrafter"/>
</dbReference>
<evidence type="ECO:0000256" key="10">
    <source>
        <dbReference type="ARBA" id="ARBA00053115"/>
    </source>
</evidence>
<evidence type="ECO:0000259" key="15">
    <source>
        <dbReference type="PROSITE" id="PS50162"/>
    </source>
</evidence>
<dbReference type="Pfam" id="PF08423">
    <property type="entry name" value="Rad51"/>
    <property type="match status" value="1"/>
</dbReference>
<dbReference type="PROSITE" id="PS50162">
    <property type="entry name" value="RECA_2"/>
    <property type="match status" value="1"/>
</dbReference>
<dbReference type="RefSeq" id="XP_011382157.1">
    <property type="nucleotide sequence ID" value="XM_011383855.2"/>
</dbReference>
<dbReference type="InterPro" id="IPR016467">
    <property type="entry name" value="DNA_recomb/repair_RecA-like"/>
</dbReference>
<evidence type="ECO:0000256" key="8">
    <source>
        <dbReference type="ARBA" id="ARBA00023204"/>
    </source>
</evidence>
<dbReference type="InterPro" id="IPR003593">
    <property type="entry name" value="AAA+_ATPase"/>
</dbReference>
<dbReference type="GO" id="GO:0005657">
    <property type="term" value="C:replication fork"/>
    <property type="evidence" value="ECO:0007669"/>
    <property type="project" value="TreeGrafter"/>
</dbReference>
<evidence type="ECO:0000256" key="6">
    <source>
        <dbReference type="ARBA" id="ARBA00023125"/>
    </source>
</evidence>
<dbReference type="OrthoDB" id="5957327at2759"/>
<dbReference type="GO" id="GO:0005524">
    <property type="term" value="F:ATP binding"/>
    <property type="evidence" value="ECO:0007669"/>
    <property type="project" value="UniProtKB-KW"/>
</dbReference>
<dbReference type="GO" id="GO:0000400">
    <property type="term" value="F:four-way junction DNA binding"/>
    <property type="evidence" value="ECO:0007669"/>
    <property type="project" value="TreeGrafter"/>
</dbReference>
<feature type="domain" description="RecA family profile 1" evidence="15">
    <location>
        <begin position="79"/>
        <end position="293"/>
    </location>
</feature>
<evidence type="ECO:0000313" key="20">
    <source>
        <dbReference type="RefSeq" id="XP_011382169.1"/>
    </source>
</evidence>
<evidence type="ECO:0000256" key="9">
    <source>
        <dbReference type="ARBA" id="ARBA00023242"/>
    </source>
</evidence>
<keyword evidence="4" id="KW-0227">DNA damage</keyword>
<dbReference type="RefSeq" id="XP_039731262.1">
    <property type="nucleotide sequence ID" value="XM_039875328.1"/>
</dbReference>
<name>A0A6P3RJ33_PTEVA</name>
<evidence type="ECO:0000256" key="13">
    <source>
        <dbReference type="ARBA" id="ARBA00078129"/>
    </source>
</evidence>
<evidence type="ECO:0000256" key="5">
    <source>
        <dbReference type="ARBA" id="ARBA00022840"/>
    </source>
</evidence>
<protein>
    <recommendedName>
        <fullName evidence="12">DNA repair protein RAD51 homolog 2</fullName>
    </recommendedName>
    <alternativeName>
        <fullName evidence="13">RAD51 homolog B</fullName>
    </alternativeName>
    <alternativeName>
        <fullName evidence="14">RAD51-like protein 1</fullName>
    </alternativeName>
</protein>
<keyword evidence="9" id="KW-0539">Nucleus</keyword>
<evidence type="ECO:0000256" key="1">
    <source>
        <dbReference type="ARBA" id="ARBA00004123"/>
    </source>
</evidence>
<dbReference type="InterPro" id="IPR020588">
    <property type="entry name" value="RecA_ATP-bd"/>
</dbReference>
<dbReference type="RefSeq" id="XP_011382164.1">
    <property type="nucleotide sequence ID" value="XM_011383862.2"/>
</dbReference>
<dbReference type="RefSeq" id="XP_011382148.1">
    <property type="nucleotide sequence ID" value="XM_011383846.2"/>
</dbReference>
<evidence type="ECO:0000256" key="7">
    <source>
        <dbReference type="ARBA" id="ARBA00023172"/>
    </source>
</evidence>
<dbReference type="RefSeq" id="XP_023382664.1">
    <property type="nucleotide sequence ID" value="XM_023526896.1"/>
</dbReference>
<keyword evidence="8" id="KW-0234">DNA repair</keyword>
<dbReference type="Gene3D" id="3.40.50.300">
    <property type="entry name" value="P-loop containing nucleotide triphosphate hydrolases"/>
    <property type="match status" value="1"/>
</dbReference>
<dbReference type="CDD" id="cd19493">
    <property type="entry name" value="Rad51B"/>
    <property type="match status" value="1"/>
</dbReference>
<accession>A0A6P3RJ33</accession>
<evidence type="ECO:0000313" key="17">
    <source>
        <dbReference type="RefSeq" id="XP_011382148.1"/>
    </source>
</evidence>
<keyword evidence="3" id="KW-0547">Nucleotide-binding</keyword>
<dbReference type="PIRSF" id="PIRSF005856">
    <property type="entry name" value="Rad51"/>
    <property type="match status" value="1"/>
</dbReference>
<dbReference type="SUPFAM" id="SSF52540">
    <property type="entry name" value="P-loop containing nucleoside triphosphate hydrolases"/>
    <property type="match status" value="1"/>
</dbReference>
<dbReference type="CTD" id="5890"/>
<evidence type="ECO:0000313" key="18">
    <source>
        <dbReference type="RefSeq" id="XP_011382157.1"/>
    </source>
</evidence>
<keyword evidence="5" id="KW-0067">ATP-binding</keyword>
<evidence type="ECO:0000256" key="14">
    <source>
        <dbReference type="ARBA" id="ARBA00079682"/>
    </source>
</evidence>